<keyword evidence="3" id="KW-1185">Reference proteome</keyword>
<feature type="region of interest" description="Disordered" evidence="1">
    <location>
        <begin position="1"/>
        <end position="31"/>
    </location>
</feature>
<dbReference type="EMBL" id="AZNH01000015">
    <property type="protein sequence ID" value="KID87665.1"/>
    <property type="molecule type" value="Genomic_DNA"/>
</dbReference>
<proteinExistence type="predicted"/>
<comment type="caution">
    <text evidence="2">The sequence shown here is derived from an EMBL/GenBank/DDBJ whole genome shotgun (WGS) entry which is preliminary data.</text>
</comment>
<evidence type="ECO:0000313" key="2">
    <source>
        <dbReference type="EMBL" id="KID87665.1"/>
    </source>
</evidence>
<reference evidence="2 3" key="1">
    <citation type="journal article" date="2014" name="Proc. Natl. Acad. Sci. U.S.A.">
        <title>Trajectory and genomic determinants of fungal-pathogen speciation and host adaptation.</title>
        <authorList>
            <person name="Hu X."/>
            <person name="Xiao G."/>
            <person name="Zheng P."/>
            <person name="Shang Y."/>
            <person name="Su Y."/>
            <person name="Zhang X."/>
            <person name="Liu X."/>
            <person name="Zhan S."/>
            <person name="St Leger R.J."/>
            <person name="Wang C."/>
        </authorList>
    </citation>
    <scope>NUCLEOTIDE SEQUENCE [LARGE SCALE GENOMIC DNA]</scope>
    <source>
        <strain evidence="2 3">ARSEF 977</strain>
    </source>
</reference>
<dbReference type="Proteomes" id="UP000031192">
    <property type="component" value="Unassembled WGS sequence"/>
</dbReference>
<organism evidence="2 3">
    <name type="scientific">Metarhizium guizhouense (strain ARSEF 977)</name>
    <dbReference type="NCBI Taxonomy" id="1276136"/>
    <lineage>
        <taxon>Eukaryota</taxon>
        <taxon>Fungi</taxon>
        <taxon>Dikarya</taxon>
        <taxon>Ascomycota</taxon>
        <taxon>Pezizomycotina</taxon>
        <taxon>Sordariomycetes</taxon>
        <taxon>Hypocreomycetidae</taxon>
        <taxon>Hypocreales</taxon>
        <taxon>Clavicipitaceae</taxon>
        <taxon>Metarhizium</taxon>
    </lineage>
</organism>
<dbReference type="AlphaFoldDB" id="A0A0B4GKN2"/>
<gene>
    <name evidence="2" type="ORF">MGU_05314</name>
</gene>
<evidence type="ECO:0000313" key="3">
    <source>
        <dbReference type="Proteomes" id="UP000031192"/>
    </source>
</evidence>
<feature type="compositionally biased region" description="Polar residues" evidence="1">
    <location>
        <begin position="21"/>
        <end position="31"/>
    </location>
</feature>
<evidence type="ECO:0000256" key="1">
    <source>
        <dbReference type="SAM" id="MobiDB-lite"/>
    </source>
</evidence>
<protein>
    <submittedName>
        <fullName evidence="2">Uncharacterized protein</fullName>
    </submittedName>
</protein>
<sequence>MSIYNTVNQGKPIEGMGHPSHVSSGPRSTSDAAPAYGIDIFSAADQTGNAPGATYKNPAAMGVIVDFVAA</sequence>
<name>A0A0B4GKN2_METGA</name>
<dbReference type="HOGENOM" id="CLU_2758324_0_0_1"/>
<accession>A0A0B4GKN2</accession>